<name>A0A852U3Z6_9ACTN</name>
<dbReference type="GO" id="GO:0016020">
    <property type="term" value="C:membrane"/>
    <property type="evidence" value="ECO:0007669"/>
    <property type="project" value="GOC"/>
</dbReference>
<dbReference type="InterPro" id="IPR029052">
    <property type="entry name" value="Metallo-depent_PP-like"/>
</dbReference>
<dbReference type="Pfam" id="PF00149">
    <property type="entry name" value="Metallophos"/>
    <property type="match status" value="1"/>
</dbReference>
<sequence>MFSRLRSTLRATRLDALAGGIGRFRRGRPWRITAVVIAALVGGWLGLSLGGQIVTPVGPADVSLSVSPSWRGETVLNVAPLGKLGFDTHATPLRFEATISEIRLADAQVLLEDPNAVDRLAASIGSDVKQGVIHLFLRALLSAVGGAAAAGLLAFRDLRRAGWSALTALATLAATGGLTYATFTPGAIAEPRYTGLLAGAPQVVGSAEDVVNRFSEYQQQLAGLVGNVSRIYEVTSTLPVYEDDGSTIRVLHVSDIHLNPAAWDVIRSLREQFQVDLIVDSGDISDRGSAAEDAFVDEIADLEVPYVWVRGNHDSMGTQRAVGAQENAVVLDDEVREVAGIRFYGAGDPRFTPDKALDNPTNSEVAALGAEQAASIADADPPVDVTVLHDPLQARAFSGEVPLVLAGHGHDRRTEVRESGTRFFVQGSTGGAGLRGLDHGEDQPTPYEASVLYFDAETRRLQAWDDVTLGGLGLTSARIERHIEPEPQREITPASPSPTMPAAGTGSREAPPLSPSPSASPPISPSPSPSPAVSP</sequence>
<dbReference type="EMBL" id="JACCCC010000001">
    <property type="protein sequence ID" value="NYE50202.1"/>
    <property type="molecule type" value="Genomic_DNA"/>
</dbReference>
<evidence type="ECO:0000313" key="6">
    <source>
        <dbReference type="EMBL" id="NYE50202.1"/>
    </source>
</evidence>
<dbReference type="Proteomes" id="UP000589036">
    <property type="component" value="Unassembled WGS sequence"/>
</dbReference>
<accession>A0A852U3Z6</accession>
<feature type="transmembrane region" description="Helical" evidence="4">
    <location>
        <begin position="32"/>
        <end position="54"/>
    </location>
</feature>
<evidence type="ECO:0000256" key="3">
    <source>
        <dbReference type="SAM" id="MobiDB-lite"/>
    </source>
</evidence>
<feature type="transmembrane region" description="Helical" evidence="4">
    <location>
        <begin position="162"/>
        <end position="183"/>
    </location>
</feature>
<feature type="region of interest" description="Disordered" evidence="3">
    <location>
        <begin position="478"/>
        <end position="535"/>
    </location>
</feature>
<dbReference type="PANTHER" id="PTHR31302">
    <property type="entry name" value="TRANSMEMBRANE PROTEIN WITH METALLOPHOSPHOESTERASE DOMAIN-RELATED"/>
    <property type="match status" value="1"/>
</dbReference>
<reference evidence="6 7" key="1">
    <citation type="submission" date="2020-07" db="EMBL/GenBank/DDBJ databases">
        <title>Sequencing the genomes of 1000 actinobacteria strains.</title>
        <authorList>
            <person name="Klenk H.-P."/>
        </authorList>
    </citation>
    <scope>NUCLEOTIDE SEQUENCE [LARGE SCALE GENOMIC DNA]</scope>
    <source>
        <strain evidence="6 7">CXB654</strain>
    </source>
</reference>
<dbReference type="GO" id="GO:0009245">
    <property type="term" value="P:lipid A biosynthetic process"/>
    <property type="evidence" value="ECO:0007669"/>
    <property type="project" value="TreeGrafter"/>
</dbReference>
<dbReference type="InterPro" id="IPR004843">
    <property type="entry name" value="Calcineurin-like_PHP"/>
</dbReference>
<keyword evidence="4" id="KW-1133">Transmembrane helix</keyword>
<keyword evidence="4" id="KW-0472">Membrane</keyword>
<keyword evidence="7" id="KW-1185">Reference proteome</keyword>
<evidence type="ECO:0000256" key="2">
    <source>
        <dbReference type="ARBA" id="ARBA00022801"/>
    </source>
</evidence>
<keyword evidence="1" id="KW-0479">Metal-binding</keyword>
<evidence type="ECO:0000313" key="7">
    <source>
        <dbReference type="Proteomes" id="UP000589036"/>
    </source>
</evidence>
<dbReference type="GO" id="GO:0008758">
    <property type="term" value="F:UDP-2,3-diacylglucosamine hydrolase activity"/>
    <property type="evidence" value="ECO:0007669"/>
    <property type="project" value="TreeGrafter"/>
</dbReference>
<dbReference type="Gene3D" id="3.60.21.10">
    <property type="match status" value="1"/>
</dbReference>
<feature type="compositionally biased region" description="Basic and acidic residues" evidence="3">
    <location>
        <begin position="478"/>
        <end position="489"/>
    </location>
</feature>
<keyword evidence="2" id="KW-0378">Hydrolase</keyword>
<feature type="transmembrane region" description="Helical" evidence="4">
    <location>
        <begin position="135"/>
        <end position="155"/>
    </location>
</feature>
<gene>
    <name evidence="6" type="ORF">HDA32_005322</name>
</gene>
<dbReference type="SUPFAM" id="SSF56300">
    <property type="entry name" value="Metallo-dependent phosphatases"/>
    <property type="match status" value="1"/>
</dbReference>
<feature type="compositionally biased region" description="Pro residues" evidence="3">
    <location>
        <begin position="512"/>
        <end position="535"/>
    </location>
</feature>
<evidence type="ECO:0000256" key="4">
    <source>
        <dbReference type="SAM" id="Phobius"/>
    </source>
</evidence>
<proteinExistence type="predicted"/>
<evidence type="ECO:0000256" key="1">
    <source>
        <dbReference type="ARBA" id="ARBA00022723"/>
    </source>
</evidence>
<dbReference type="PANTHER" id="PTHR31302:SF31">
    <property type="entry name" value="PHOSPHODIESTERASE YAEI"/>
    <property type="match status" value="1"/>
</dbReference>
<comment type="caution">
    <text evidence="6">The sequence shown here is derived from an EMBL/GenBank/DDBJ whole genome shotgun (WGS) entry which is preliminary data.</text>
</comment>
<protein>
    <submittedName>
        <fullName evidence="6">Putative phosphodiesterase</fullName>
    </submittedName>
</protein>
<dbReference type="GO" id="GO:0046872">
    <property type="term" value="F:metal ion binding"/>
    <property type="evidence" value="ECO:0007669"/>
    <property type="project" value="UniProtKB-KW"/>
</dbReference>
<dbReference type="AlphaFoldDB" id="A0A852U3Z6"/>
<organism evidence="6 7">
    <name type="scientific">Spinactinospora alkalitolerans</name>
    <dbReference type="NCBI Taxonomy" id="687207"/>
    <lineage>
        <taxon>Bacteria</taxon>
        <taxon>Bacillati</taxon>
        <taxon>Actinomycetota</taxon>
        <taxon>Actinomycetes</taxon>
        <taxon>Streptosporangiales</taxon>
        <taxon>Nocardiopsidaceae</taxon>
        <taxon>Spinactinospora</taxon>
    </lineage>
</organism>
<dbReference type="InterPro" id="IPR051158">
    <property type="entry name" value="Metallophosphoesterase_sf"/>
</dbReference>
<feature type="domain" description="Calcineurin-like phosphoesterase" evidence="5">
    <location>
        <begin position="248"/>
        <end position="410"/>
    </location>
</feature>
<evidence type="ECO:0000259" key="5">
    <source>
        <dbReference type="Pfam" id="PF00149"/>
    </source>
</evidence>
<keyword evidence="4" id="KW-0812">Transmembrane</keyword>